<dbReference type="GO" id="GO:0006506">
    <property type="term" value="P:GPI anchor biosynthetic process"/>
    <property type="evidence" value="ECO:0007669"/>
    <property type="project" value="TreeGrafter"/>
</dbReference>
<dbReference type="EMBL" id="LAZR01012241">
    <property type="protein sequence ID" value="KKM27873.1"/>
    <property type="molecule type" value="Genomic_DNA"/>
</dbReference>
<sequence>IPTRNESGNIKKLLELVLPYGYEVVIADDSDDDTPIIAKKMGAKVVKGRRLGLAQAVLDGIDATESDNIIVFDSDLQHPPALLPDVVEQLKYHDLVVVSKHTAGAMDELSWWRRLQSNLAVWSTKFLVPAPVSDPMSGFFGIRRKCLEGIPRGEYEKDGAKMIGLEAIGFKIGLEFFAKARWVSHAEIPMAFAKREEGMSKGTRNSLQKHLVRLYKNSLNYEVELPKGSEEYFAFYEGTEWQKQWKQGIAAILERITVELNPHSLLDIGCGSSPNINHMMAEQKVGMDINEDALKYMFTHSDSSFFYGSVLDIQALQGEFDVVACIEVLEHLQSDEVDTAMKEITRVLKSGGHAILATPNYSSKLWNLVENAQKLFQKGAWTSDHYTKFNRKTLGELCERYGMHELFYDSVMNDMDMVITYHKH</sequence>
<dbReference type="SUPFAM" id="SSF53335">
    <property type="entry name" value="S-adenosyl-L-methionine-dependent methyltransferases"/>
    <property type="match status" value="1"/>
</dbReference>
<evidence type="ECO:0000256" key="2">
    <source>
        <dbReference type="ARBA" id="ARBA00022676"/>
    </source>
</evidence>
<evidence type="ECO:0000256" key="1">
    <source>
        <dbReference type="ARBA" id="ARBA00006739"/>
    </source>
</evidence>
<dbReference type="Gene3D" id="3.40.50.150">
    <property type="entry name" value="Vaccinia Virus protein VP39"/>
    <property type="match status" value="1"/>
</dbReference>
<dbReference type="CDD" id="cd02440">
    <property type="entry name" value="AdoMet_MTases"/>
    <property type="match status" value="1"/>
</dbReference>
<dbReference type="InterPro" id="IPR029063">
    <property type="entry name" value="SAM-dependent_MTases_sf"/>
</dbReference>
<dbReference type="Pfam" id="PF13489">
    <property type="entry name" value="Methyltransf_23"/>
    <property type="match status" value="1"/>
</dbReference>
<dbReference type="GO" id="GO:0006488">
    <property type="term" value="P:dolichol-linked oligosaccharide biosynthetic process"/>
    <property type="evidence" value="ECO:0007669"/>
    <property type="project" value="TreeGrafter"/>
</dbReference>
<gene>
    <name evidence="5" type="ORF">LCGC14_1570390</name>
</gene>
<evidence type="ECO:0000313" key="5">
    <source>
        <dbReference type="EMBL" id="KKM27873.1"/>
    </source>
</evidence>
<dbReference type="InterPro" id="IPR001173">
    <property type="entry name" value="Glyco_trans_2-like"/>
</dbReference>
<dbReference type="InterPro" id="IPR039528">
    <property type="entry name" value="DPM1-like"/>
</dbReference>
<dbReference type="InterPro" id="IPR029044">
    <property type="entry name" value="Nucleotide-diphossugar_trans"/>
</dbReference>
<keyword evidence="2" id="KW-0328">Glycosyltransferase</keyword>
<organism evidence="5">
    <name type="scientific">marine sediment metagenome</name>
    <dbReference type="NCBI Taxonomy" id="412755"/>
    <lineage>
        <taxon>unclassified sequences</taxon>
        <taxon>metagenomes</taxon>
        <taxon>ecological metagenomes</taxon>
    </lineage>
</organism>
<dbReference type="Gene3D" id="3.90.550.10">
    <property type="entry name" value="Spore Coat Polysaccharide Biosynthesis Protein SpsA, Chain A"/>
    <property type="match status" value="1"/>
</dbReference>
<reference evidence="5" key="1">
    <citation type="journal article" date="2015" name="Nature">
        <title>Complex archaea that bridge the gap between prokaryotes and eukaryotes.</title>
        <authorList>
            <person name="Spang A."/>
            <person name="Saw J.H."/>
            <person name="Jorgensen S.L."/>
            <person name="Zaremba-Niedzwiedzka K."/>
            <person name="Martijn J."/>
            <person name="Lind A.E."/>
            <person name="van Eijk R."/>
            <person name="Schleper C."/>
            <person name="Guy L."/>
            <person name="Ettema T.J."/>
        </authorList>
    </citation>
    <scope>NUCLEOTIDE SEQUENCE</scope>
</reference>
<evidence type="ECO:0000256" key="3">
    <source>
        <dbReference type="ARBA" id="ARBA00022679"/>
    </source>
</evidence>
<dbReference type="GO" id="GO:0016020">
    <property type="term" value="C:membrane"/>
    <property type="evidence" value="ECO:0007669"/>
    <property type="project" value="GOC"/>
</dbReference>
<dbReference type="PANTHER" id="PTHR43398:SF1">
    <property type="entry name" value="DOLICHOL-PHOSPHATE MANNOSYLTRANSFERASE SUBUNIT 1"/>
    <property type="match status" value="1"/>
</dbReference>
<accession>A0A0F9L0Z4</accession>
<evidence type="ECO:0000259" key="4">
    <source>
        <dbReference type="Pfam" id="PF00535"/>
    </source>
</evidence>
<protein>
    <recommendedName>
        <fullName evidence="4">Glycosyltransferase 2-like domain-containing protein</fullName>
    </recommendedName>
</protein>
<comment type="similarity">
    <text evidence="1">Belongs to the glycosyltransferase 2 family.</text>
</comment>
<comment type="caution">
    <text evidence="5">The sequence shown here is derived from an EMBL/GenBank/DDBJ whole genome shotgun (WGS) entry which is preliminary data.</text>
</comment>
<proteinExistence type="inferred from homology"/>
<feature type="non-terminal residue" evidence="5">
    <location>
        <position position="1"/>
    </location>
</feature>
<dbReference type="SUPFAM" id="SSF53448">
    <property type="entry name" value="Nucleotide-diphospho-sugar transferases"/>
    <property type="match status" value="1"/>
</dbReference>
<dbReference type="Pfam" id="PF00535">
    <property type="entry name" value="Glycos_transf_2"/>
    <property type="match status" value="1"/>
</dbReference>
<dbReference type="GO" id="GO:0035269">
    <property type="term" value="P:protein O-linked glycosylation via mannose"/>
    <property type="evidence" value="ECO:0007669"/>
    <property type="project" value="TreeGrafter"/>
</dbReference>
<dbReference type="AlphaFoldDB" id="A0A0F9L0Z4"/>
<name>A0A0F9L0Z4_9ZZZZ</name>
<dbReference type="GO" id="GO:0004582">
    <property type="term" value="F:dolichyl-phosphate beta-D-mannosyltransferase activity"/>
    <property type="evidence" value="ECO:0007669"/>
    <property type="project" value="InterPro"/>
</dbReference>
<dbReference type="PANTHER" id="PTHR43398">
    <property type="entry name" value="DOLICHOL-PHOSPHATE MANNOSYLTRANSFERASE SUBUNIT 1"/>
    <property type="match status" value="1"/>
</dbReference>
<feature type="domain" description="Glycosyltransferase 2-like" evidence="4">
    <location>
        <begin position="1"/>
        <end position="148"/>
    </location>
</feature>
<keyword evidence="3" id="KW-0808">Transferase</keyword>